<dbReference type="Proteomes" id="UP000323664">
    <property type="component" value="Unassembled WGS sequence"/>
</dbReference>
<feature type="transmembrane region" description="Helical" evidence="1">
    <location>
        <begin position="88"/>
        <end position="106"/>
    </location>
</feature>
<evidence type="ECO:0000256" key="1">
    <source>
        <dbReference type="SAM" id="Phobius"/>
    </source>
</evidence>
<organism evidence="3 4">
    <name type="scientific">Paenibacillus amylolyticus</name>
    <dbReference type="NCBI Taxonomy" id="1451"/>
    <lineage>
        <taxon>Bacteria</taxon>
        <taxon>Bacillati</taxon>
        <taxon>Bacillota</taxon>
        <taxon>Bacilli</taxon>
        <taxon>Bacillales</taxon>
        <taxon>Paenibacillaceae</taxon>
        <taxon>Paenibacillus</taxon>
    </lineage>
</organism>
<reference evidence="3 4" key="1">
    <citation type="journal article" date="2019" name="J. Ind. Microbiol. Biotechnol.">
        <title>Paenibacillus amylolyticus 27C64 has a diverse set of carbohydrate-active enzymes and complete pectin deconstruction system.</title>
        <authorList>
            <person name="Keggi C."/>
            <person name="Doran-Peterson J."/>
        </authorList>
    </citation>
    <scope>NUCLEOTIDE SEQUENCE [LARGE SCALE GENOMIC DNA]</scope>
    <source>
        <strain evidence="3 4">27C64</strain>
    </source>
</reference>
<dbReference type="InterPro" id="IPR054331">
    <property type="entry name" value="LiaF_TM"/>
</dbReference>
<keyword evidence="1" id="KW-1133">Transmembrane helix</keyword>
<feature type="transmembrane region" description="Helical" evidence="1">
    <location>
        <begin position="137"/>
        <end position="155"/>
    </location>
</feature>
<comment type="caution">
    <text evidence="3">The sequence shown here is derived from an EMBL/GenBank/DDBJ whole genome shotgun (WGS) entry which is preliminary data.</text>
</comment>
<evidence type="ECO:0000313" key="4">
    <source>
        <dbReference type="Proteomes" id="UP000323664"/>
    </source>
</evidence>
<keyword evidence="1" id="KW-0812">Transmembrane</keyword>
<protein>
    <recommendedName>
        <fullName evidence="2">LiaF transmembrane domain-containing protein</fullName>
    </recommendedName>
</protein>
<evidence type="ECO:0000313" key="3">
    <source>
        <dbReference type="EMBL" id="KAA8782664.1"/>
    </source>
</evidence>
<feature type="transmembrane region" description="Helical" evidence="1">
    <location>
        <begin position="60"/>
        <end position="82"/>
    </location>
</feature>
<name>A0A5M9WM72_PAEAM</name>
<proteinExistence type="predicted"/>
<dbReference type="EMBL" id="RIAS01000001">
    <property type="protein sequence ID" value="KAA8782664.1"/>
    <property type="molecule type" value="Genomic_DNA"/>
</dbReference>
<feature type="domain" description="LiaF transmembrane" evidence="2">
    <location>
        <begin position="9"/>
        <end position="101"/>
    </location>
</feature>
<feature type="transmembrane region" description="Helical" evidence="1">
    <location>
        <begin position="113"/>
        <end position="131"/>
    </location>
</feature>
<evidence type="ECO:0000259" key="2">
    <source>
        <dbReference type="Pfam" id="PF22570"/>
    </source>
</evidence>
<sequence length="166" mass="17962">MIMKNERAIGLFIVVAGLVILLGKLGVFGFIGRNFWPLLLLLPGIALYALFYARMTPSWSLVPAGVLTVYGVLFSITNIWGAGLMRNLWPILLLAIAVGLLGYGAVERRRPEFVYPAALIIGAVSIVLLAFTLLQTGIIYVLAVLLILGGVWLLAGRGRIGRGKGW</sequence>
<dbReference type="Pfam" id="PF22570">
    <property type="entry name" value="LiaF-TM"/>
    <property type="match status" value="1"/>
</dbReference>
<accession>A0A5M9WM72</accession>
<feature type="transmembrane region" description="Helical" evidence="1">
    <location>
        <begin position="9"/>
        <end position="29"/>
    </location>
</feature>
<gene>
    <name evidence="3" type="ORF">EC604_02235</name>
</gene>
<dbReference type="OrthoDB" id="2695971at2"/>
<dbReference type="AlphaFoldDB" id="A0A5M9WM72"/>
<feature type="transmembrane region" description="Helical" evidence="1">
    <location>
        <begin position="35"/>
        <end position="53"/>
    </location>
</feature>
<keyword evidence="1" id="KW-0472">Membrane</keyword>